<dbReference type="SUPFAM" id="SSF103473">
    <property type="entry name" value="MFS general substrate transporter"/>
    <property type="match status" value="1"/>
</dbReference>
<dbReference type="InterPro" id="IPR036259">
    <property type="entry name" value="MFS_trans_sf"/>
</dbReference>
<dbReference type="PROSITE" id="PS00217">
    <property type="entry name" value="SUGAR_TRANSPORT_2"/>
    <property type="match status" value="1"/>
</dbReference>
<dbReference type="InterPro" id="IPR005829">
    <property type="entry name" value="Sugar_transporter_CS"/>
</dbReference>
<feature type="transmembrane region" description="Helical" evidence="9">
    <location>
        <begin position="444"/>
        <end position="462"/>
    </location>
</feature>
<evidence type="ECO:0000313" key="11">
    <source>
        <dbReference type="EMBL" id="KAG4426772.1"/>
    </source>
</evidence>
<protein>
    <recommendedName>
        <fullName evidence="10">Major facilitator superfamily (MFS) profile domain-containing protein</fullName>
    </recommendedName>
</protein>
<feature type="transmembrane region" description="Helical" evidence="9">
    <location>
        <begin position="371"/>
        <end position="395"/>
    </location>
</feature>
<dbReference type="InterPro" id="IPR003663">
    <property type="entry name" value="Sugar/inositol_transpt"/>
</dbReference>
<dbReference type="NCBIfam" id="TIGR00879">
    <property type="entry name" value="SP"/>
    <property type="match status" value="1"/>
</dbReference>
<evidence type="ECO:0000256" key="7">
    <source>
        <dbReference type="ARBA" id="ARBA00023180"/>
    </source>
</evidence>
<dbReference type="PRINTS" id="PR00171">
    <property type="entry name" value="SUGRTRNSPORT"/>
</dbReference>
<comment type="similarity">
    <text evidence="2 8">Belongs to the major facilitator superfamily. Sugar transporter (TC 2.A.1.1) family.</text>
</comment>
<comment type="caution">
    <text evidence="11">The sequence shown here is derived from an EMBL/GenBank/DDBJ whole genome shotgun (WGS) entry which is preliminary data.</text>
</comment>
<sequence length="520" mass="56212">MGFFKLHHDAEGSSLPAIFMGAFIAFGGILFGYDTGTIGGILAMDYWIELFATTTNADGAKYITSSQQALIVSMLSVGTLVGALFGASIGDRIGRKMGLIVACVVFNIGVTLQTIATAIPLFTAGRTIAGAGVGVVSVLIPLYQSESAPKWIRGTLISTYQLALTTGLLLASIVNNATQNRNDSGSYRIPVAVQALWALILAGGLLYLPETPRYYVKKGDETKALASLGRLRRLPITSSTLREELNEIIANHQYELTLGSSSWLQCFSKGGSQRKRIFTGCAIMALSQLTGINFIFYYGTQFFKHSGISNPFTISLITNLVNVFSTIPGQVLVDKWGRRPLLLFGAIGMCFCEFVVAIVGVTADSEVANKVLIAFVCFYIFFFACSWGPVGWVVVGEIFPLRLRAKSVALSIASNWLLNWAIAYATPYLVDEGSGNAGLGAKVFFIWGTCCFVCALFVYFFVYETKNMTLEQVDELYDIIGSARKSAGFVPTVHYSHGAKVEEKSESGISVAQVEGKTDV</sequence>
<feature type="domain" description="Major facilitator superfamily (MFS) profile" evidence="10">
    <location>
        <begin position="20"/>
        <end position="466"/>
    </location>
</feature>
<dbReference type="Pfam" id="PF00083">
    <property type="entry name" value="Sugar_tr"/>
    <property type="match status" value="1"/>
</dbReference>
<dbReference type="EMBL" id="JAFJYH010000001">
    <property type="protein sequence ID" value="KAG4426772.1"/>
    <property type="molecule type" value="Genomic_DNA"/>
</dbReference>
<feature type="transmembrane region" description="Helical" evidence="9">
    <location>
        <begin position="312"/>
        <end position="333"/>
    </location>
</feature>
<accession>A0A8H8BWU2</accession>
<evidence type="ECO:0000256" key="3">
    <source>
        <dbReference type="ARBA" id="ARBA00022448"/>
    </source>
</evidence>
<dbReference type="InterPro" id="IPR050360">
    <property type="entry name" value="MFS_Sugar_Transporters"/>
</dbReference>
<keyword evidence="3 8" id="KW-0813">Transport</keyword>
<dbReference type="GO" id="GO:0010255">
    <property type="term" value="P:glucose mediated signaling pathway"/>
    <property type="evidence" value="ECO:0007669"/>
    <property type="project" value="UniProtKB-ARBA"/>
</dbReference>
<evidence type="ECO:0000256" key="1">
    <source>
        <dbReference type="ARBA" id="ARBA00004141"/>
    </source>
</evidence>
<evidence type="ECO:0000256" key="5">
    <source>
        <dbReference type="ARBA" id="ARBA00022989"/>
    </source>
</evidence>
<keyword evidence="4 9" id="KW-0812">Transmembrane</keyword>
<dbReference type="CDD" id="cd17356">
    <property type="entry name" value="MFS_HXT"/>
    <property type="match status" value="1"/>
</dbReference>
<evidence type="ECO:0000256" key="4">
    <source>
        <dbReference type="ARBA" id="ARBA00022692"/>
    </source>
</evidence>
<gene>
    <name evidence="11" type="ORF">IFR04_000203</name>
</gene>
<feature type="transmembrane region" description="Helical" evidence="9">
    <location>
        <begin position="277"/>
        <end position="300"/>
    </location>
</feature>
<feature type="transmembrane region" description="Helical" evidence="9">
    <location>
        <begin position="12"/>
        <end position="33"/>
    </location>
</feature>
<feature type="transmembrane region" description="Helical" evidence="9">
    <location>
        <begin position="125"/>
        <end position="143"/>
    </location>
</feature>
<dbReference type="OrthoDB" id="6612291at2759"/>
<evidence type="ECO:0000256" key="6">
    <source>
        <dbReference type="ARBA" id="ARBA00023136"/>
    </source>
</evidence>
<feature type="transmembrane region" description="Helical" evidence="9">
    <location>
        <begin position="340"/>
        <end position="359"/>
    </location>
</feature>
<reference evidence="11" key="1">
    <citation type="submission" date="2021-02" db="EMBL/GenBank/DDBJ databases">
        <title>Genome sequence Cadophora malorum strain M34.</title>
        <authorList>
            <person name="Stefanovic E."/>
            <person name="Vu D."/>
            <person name="Scully C."/>
            <person name="Dijksterhuis J."/>
            <person name="Roader J."/>
            <person name="Houbraken J."/>
        </authorList>
    </citation>
    <scope>NUCLEOTIDE SEQUENCE</scope>
    <source>
        <strain evidence="11">M34</strain>
    </source>
</reference>
<dbReference type="PROSITE" id="PS50850">
    <property type="entry name" value="MFS"/>
    <property type="match status" value="1"/>
</dbReference>
<dbReference type="InterPro" id="IPR020846">
    <property type="entry name" value="MFS_dom"/>
</dbReference>
<dbReference type="AlphaFoldDB" id="A0A8H8BWU2"/>
<evidence type="ECO:0000313" key="12">
    <source>
        <dbReference type="Proteomes" id="UP000664132"/>
    </source>
</evidence>
<keyword evidence="12" id="KW-1185">Reference proteome</keyword>
<dbReference type="Gene3D" id="1.20.1250.20">
    <property type="entry name" value="MFS general substrate transporter like domains"/>
    <property type="match status" value="1"/>
</dbReference>
<feature type="transmembrane region" description="Helical" evidence="9">
    <location>
        <begin position="407"/>
        <end position="424"/>
    </location>
</feature>
<comment type="subcellular location">
    <subcellularLocation>
        <location evidence="1">Membrane</location>
        <topology evidence="1">Multi-pass membrane protein</topology>
    </subcellularLocation>
</comment>
<keyword evidence="7" id="KW-0325">Glycoprotein</keyword>
<dbReference type="GO" id="GO:0005886">
    <property type="term" value="C:plasma membrane"/>
    <property type="evidence" value="ECO:0007669"/>
    <property type="project" value="UniProtKB-ARBA"/>
</dbReference>
<feature type="transmembrane region" description="Helical" evidence="9">
    <location>
        <begin position="155"/>
        <end position="175"/>
    </location>
</feature>
<dbReference type="GO" id="GO:0005536">
    <property type="term" value="F:D-glucose binding"/>
    <property type="evidence" value="ECO:0007669"/>
    <property type="project" value="UniProtKB-ARBA"/>
</dbReference>
<evidence type="ECO:0000259" key="10">
    <source>
        <dbReference type="PROSITE" id="PS50850"/>
    </source>
</evidence>
<evidence type="ECO:0000256" key="2">
    <source>
        <dbReference type="ARBA" id="ARBA00010992"/>
    </source>
</evidence>
<evidence type="ECO:0000256" key="8">
    <source>
        <dbReference type="RuleBase" id="RU003346"/>
    </source>
</evidence>
<proteinExistence type="inferred from homology"/>
<feature type="transmembrane region" description="Helical" evidence="9">
    <location>
        <begin position="187"/>
        <end position="208"/>
    </location>
</feature>
<organism evidence="11 12">
    <name type="scientific">Cadophora malorum</name>
    <dbReference type="NCBI Taxonomy" id="108018"/>
    <lineage>
        <taxon>Eukaryota</taxon>
        <taxon>Fungi</taxon>
        <taxon>Dikarya</taxon>
        <taxon>Ascomycota</taxon>
        <taxon>Pezizomycotina</taxon>
        <taxon>Leotiomycetes</taxon>
        <taxon>Helotiales</taxon>
        <taxon>Ploettnerulaceae</taxon>
        <taxon>Cadophora</taxon>
    </lineage>
</organism>
<feature type="transmembrane region" description="Helical" evidence="9">
    <location>
        <begin position="69"/>
        <end position="87"/>
    </location>
</feature>
<feature type="transmembrane region" description="Helical" evidence="9">
    <location>
        <begin position="99"/>
        <end position="119"/>
    </location>
</feature>
<keyword evidence="5 9" id="KW-1133">Transmembrane helix</keyword>
<dbReference type="GO" id="GO:0005351">
    <property type="term" value="F:carbohydrate:proton symporter activity"/>
    <property type="evidence" value="ECO:0007669"/>
    <property type="project" value="TreeGrafter"/>
</dbReference>
<dbReference type="InterPro" id="IPR005828">
    <property type="entry name" value="MFS_sugar_transport-like"/>
</dbReference>
<name>A0A8H8BWU2_9HELO</name>
<dbReference type="FunFam" id="1.20.1250.20:FF:000115">
    <property type="entry name" value="High-affinity glucose transporter"/>
    <property type="match status" value="1"/>
</dbReference>
<dbReference type="PANTHER" id="PTHR48022">
    <property type="entry name" value="PLASTIDIC GLUCOSE TRANSPORTER 4"/>
    <property type="match status" value="1"/>
</dbReference>
<dbReference type="Proteomes" id="UP000664132">
    <property type="component" value="Unassembled WGS sequence"/>
</dbReference>
<keyword evidence="6 9" id="KW-0472">Membrane</keyword>
<evidence type="ECO:0000256" key="9">
    <source>
        <dbReference type="SAM" id="Phobius"/>
    </source>
</evidence>
<dbReference type="PANTHER" id="PTHR48022:SF17">
    <property type="entry name" value="HEXOSE TRANSPORTER"/>
    <property type="match status" value="1"/>
</dbReference>